<reference evidence="1 2" key="1">
    <citation type="submission" date="2013-11" db="EMBL/GenBank/DDBJ databases">
        <title>The Genome Sequence of Phytophthora parasitica P1569.</title>
        <authorList>
            <consortium name="The Broad Institute Genomics Platform"/>
            <person name="Russ C."/>
            <person name="Tyler B."/>
            <person name="Panabieres F."/>
            <person name="Shan W."/>
            <person name="Tripathy S."/>
            <person name="Grunwald N."/>
            <person name="Machado M."/>
            <person name="Johnson C.S."/>
            <person name="Arredondo F."/>
            <person name="Hong C."/>
            <person name="Coffey M."/>
            <person name="Young S.K."/>
            <person name="Zeng Q."/>
            <person name="Gargeya S."/>
            <person name="Fitzgerald M."/>
            <person name="Abouelleil A."/>
            <person name="Alvarado L."/>
            <person name="Chapman S.B."/>
            <person name="Gainer-Dewar J."/>
            <person name="Goldberg J."/>
            <person name="Griggs A."/>
            <person name="Gujja S."/>
            <person name="Hansen M."/>
            <person name="Howarth C."/>
            <person name="Imamovic A."/>
            <person name="Ireland A."/>
            <person name="Larimer J."/>
            <person name="McCowan C."/>
            <person name="Murphy C."/>
            <person name="Pearson M."/>
            <person name="Poon T.W."/>
            <person name="Priest M."/>
            <person name="Roberts A."/>
            <person name="Saif S."/>
            <person name="Shea T."/>
            <person name="Sykes S."/>
            <person name="Wortman J."/>
            <person name="Nusbaum C."/>
            <person name="Birren B."/>
        </authorList>
    </citation>
    <scope>NUCLEOTIDE SEQUENCE [LARGE SCALE GENOMIC DNA]</scope>
    <source>
        <strain evidence="1 2">P1569</strain>
    </source>
</reference>
<sequence length="311" mass="35747">MLNRRLEHQNFSFDLDTWKRPKCSHVLNLHPAETRRSSLEKVREALVLLAAVVRVDNAAIYYLLKNCCEVKTDLLGGVDSIFPLNFTIVNIDKAVGYQLVELCGTKQRNNPRKEYIETLKEIADLSSNLSPDDSGQPKNRFESYEALAKAHAQMKEIESGSLWCTVLLQSMMTDFQEKICSEMVDAIDFASANDVLFSKRVIFLDVEDNLIEQQWIFKKNFPQLLTALLNSSRLEARRSLGMYATRFCLPSEVSNPLQLGRLKLVCSIYELCLSEIESMFSALVTNHTTKDLSMELIIQLNNDRESRHWWR</sequence>
<evidence type="ECO:0000313" key="1">
    <source>
        <dbReference type="EMBL" id="ETI32178.1"/>
    </source>
</evidence>
<accession>V9E0V8</accession>
<keyword evidence="2" id="KW-1185">Reference proteome</keyword>
<dbReference type="HOGENOM" id="CLU_895661_0_0_1"/>
<protein>
    <submittedName>
        <fullName evidence="1">Uncharacterized protein</fullName>
    </submittedName>
</protein>
<dbReference type="Proteomes" id="UP000018721">
    <property type="component" value="Unassembled WGS sequence"/>
</dbReference>
<evidence type="ECO:0000313" key="2">
    <source>
        <dbReference type="Proteomes" id="UP000018721"/>
    </source>
</evidence>
<organism evidence="1 2">
    <name type="scientific">Phytophthora nicotianae P1569</name>
    <dbReference type="NCBI Taxonomy" id="1317065"/>
    <lineage>
        <taxon>Eukaryota</taxon>
        <taxon>Sar</taxon>
        <taxon>Stramenopiles</taxon>
        <taxon>Oomycota</taxon>
        <taxon>Peronosporomycetes</taxon>
        <taxon>Peronosporales</taxon>
        <taxon>Peronosporaceae</taxon>
        <taxon>Phytophthora</taxon>
    </lineage>
</organism>
<proteinExistence type="predicted"/>
<name>V9E0V8_PHYNI</name>
<dbReference type="EMBL" id="ANIZ01003679">
    <property type="protein sequence ID" value="ETI32178.1"/>
    <property type="molecule type" value="Genomic_DNA"/>
</dbReference>
<gene>
    <name evidence="1" type="ORF">F443_20938</name>
</gene>
<comment type="caution">
    <text evidence="1">The sequence shown here is derived from an EMBL/GenBank/DDBJ whole genome shotgun (WGS) entry which is preliminary data.</text>
</comment>
<dbReference type="AlphaFoldDB" id="V9E0V8"/>